<keyword evidence="7" id="KW-0407">Ion channel</keyword>
<evidence type="ECO:0000313" key="11">
    <source>
        <dbReference type="EMBL" id="GGZ58899.1"/>
    </source>
</evidence>
<evidence type="ECO:0000259" key="8">
    <source>
        <dbReference type="Pfam" id="PF00924"/>
    </source>
</evidence>
<feature type="transmembrane region" description="Helical" evidence="7">
    <location>
        <begin position="20"/>
        <end position="42"/>
    </location>
</feature>
<dbReference type="GO" id="GO:0005886">
    <property type="term" value="C:plasma membrane"/>
    <property type="evidence" value="ECO:0007669"/>
    <property type="project" value="UniProtKB-SubCell"/>
</dbReference>
<keyword evidence="6 7" id="KW-0472">Membrane</keyword>
<dbReference type="Pfam" id="PF00924">
    <property type="entry name" value="MS_channel_2nd"/>
    <property type="match status" value="1"/>
</dbReference>
<evidence type="ECO:0000256" key="5">
    <source>
        <dbReference type="ARBA" id="ARBA00022989"/>
    </source>
</evidence>
<dbReference type="Pfam" id="PF21082">
    <property type="entry name" value="MS_channel_3rd"/>
    <property type="match status" value="1"/>
</dbReference>
<reference evidence="11" key="1">
    <citation type="journal article" date="2014" name="Int. J. Syst. Evol. Microbiol.">
        <title>Complete genome sequence of Corynebacterium casei LMG S-19264T (=DSM 44701T), isolated from a smear-ripened cheese.</title>
        <authorList>
            <consortium name="US DOE Joint Genome Institute (JGI-PGF)"/>
            <person name="Walter F."/>
            <person name="Albersmeier A."/>
            <person name="Kalinowski J."/>
            <person name="Ruckert C."/>
        </authorList>
    </citation>
    <scope>NUCLEOTIDE SEQUENCE</scope>
    <source>
        <strain evidence="11">KCTC 32337</strain>
    </source>
</reference>
<dbReference type="Gene3D" id="3.30.70.100">
    <property type="match status" value="1"/>
</dbReference>
<dbReference type="InterPro" id="IPR023408">
    <property type="entry name" value="MscS_beta-dom_sf"/>
</dbReference>
<feature type="transmembrane region" description="Helical" evidence="7">
    <location>
        <begin position="63"/>
        <end position="86"/>
    </location>
</feature>
<dbReference type="InterPro" id="IPR006685">
    <property type="entry name" value="MscS_channel_2nd"/>
</dbReference>
<dbReference type="Proteomes" id="UP000622604">
    <property type="component" value="Unassembled WGS sequence"/>
</dbReference>
<dbReference type="EMBL" id="BMZC01000004">
    <property type="protein sequence ID" value="GGZ58899.1"/>
    <property type="molecule type" value="Genomic_DNA"/>
</dbReference>
<evidence type="ECO:0000259" key="10">
    <source>
        <dbReference type="Pfam" id="PF21088"/>
    </source>
</evidence>
<comment type="caution">
    <text evidence="7">Lacks conserved residue(s) required for the propagation of feature annotation.</text>
</comment>
<feature type="domain" description="Mechanosensitive ion channel MscS" evidence="8">
    <location>
        <begin position="184"/>
        <end position="251"/>
    </location>
</feature>
<keyword evidence="5 7" id="KW-1133">Transmembrane helix</keyword>
<evidence type="ECO:0000256" key="2">
    <source>
        <dbReference type="ARBA" id="ARBA00008017"/>
    </source>
</evidence>
<dbReference type="Gene3D" id="1.10.287.1260">
    <property type="match status" value="1"/>
</dbReference>
<keyword evidence="7" id="KW-0813">Transport</keyword>
<dbReference type="Gene3D" id="2.30.30.60">
    <property type="match status" value="1"/>
</dbReference>
<gene>
    <name evidence="11" type="ORF">GCM10011274_16050</name>
</gene>
<dbReference type="InterPro" id="IPR049142">
    <property type="entry name" value="MS_channel_1st"/>
</dbReference>
<keyword evidence="3" id="KW-1003">Cell membrane</keyword>
<dbReference type="RefSeq" id="WP_007990545.1">
    <property type="nucleotide sequence ID" value="NZ_BMZC01000004.1"/>
</dbReference>
<dbReference type="SUPFAM" id="SSF82689">
    <property type="entry name" value="Mechanosensitive channel protein MscS (YggB), C-terminal domain"/>
    <property type="match status" value="1"/>
</dbReference>
<dbReference type="GO" id="GO:0008381">
    <property type="term" value="F:mechanosensitive monoatomic ion channel activity"/>
    <property type="evidence" value="ECO:0007669"/>
    <property type="project" value="InterPro"/>
</dbReference>
<keyword evidence="7" id="KW-0997">Cell inner membrane</keyword>
<feature type="transmembrane region" description="Helical" evidence="7">
    <location>
        <begin position="139"/>
        <end position="160"/>
    </location>
</feature>
<sequence length="369" mass="41357">MFEQLNQAITPFLEIFGDNIYTQAGLVIALSFIVASIFKYVLMVGLKAFIARIHVSLDSSFLNLLHTPIYYSLLLMGFSSAASIVAPSELSGYIIFSSLQSVAILIWTAFFLRANHVVLRKIALNPNRFHAVNNKTLPLFLNLVNIIILVLCVYFVFSVWGVDMTAWLASAGIVGIAVGFAAKDTLANLFSGVFIMADAPYKIGDYIVLDSGERGEVTHIGMRSTRMLTREDVEVTIPNSVMGNSKIINESGGPHEKSRCRVPVGVSYDADIDEVREVLMQIALTEKEYVCEDPEPRVRFRRYGASALEFELLVWITKPALRGRVIDILNSEIFKQFRQRKIEIPYSKHDLYIKEMPKKYAGEPKGEAE</sequence>
<evidence type="ECO:0000256" key="3">
    <source>
        <dbReference type="ARBA" id="ARBA00022475"/>
    </source>
</evidence>
<feature type="transmembrane region" description="Helical" evidence="7">
    <location>
        <begin position="166"/>
        <end position="182"/>
    </location>
</feature>
<comment type="subcellular location">
    <subcellularLocation>
        <location evidence="7">Cell inner membrane</location>
        <topology evidence="7">Multi-pass membrane protein</topology>
    </subcellularLocation>
    <subcellularLocation>
        <location evidence="1">Cell membrane</location>
        <topology evidence="1">Multi-pass membrane protein</topology>
    </subcellularLocation>
</comment>
<dbReference type="SUPFAM" id="SSF50182">
    <property type="entry name" value="Sm-like ribonucleoproteins"/>
    <property type="match status" value="1"/>
</dbReference>
<evidence type="ECO:0000256" key="1">
    <source>
        <dbReference type="ARBA" id="ARBA00004651"/>
    </source>
</evidence>
<accession>A0A8H9M380</accession>
<name>A0A8H9M380_9ALTE</name>
<comment type="subunit">
    <text evidence="7">Homoheptamer.</text>
</comment>
<organism evidence="11 12">
    <name type="scientific">Paraglaciecola chathamensis</name>
    <dbReference type="NCBI Taxonomy" id="368405"/>
    <lineage>
        <taxon>Bacteria</taxon>
        <taxon>Pseudomonadati</taxon>
        <taxon>Pseudomonadota</taxon>
        <taxon>Gammaproteobacteria</taxon>
        <taxon>Alteromonadales</taxon>
        <taxon>Alteromonadaceae</taxon>
        <taxon>Paraglaciecola</taxon>
    </lineage>
</organism>
<dbReference type="PANTHER" id="PTHR30221:SF1">
    <property type="entry name" value="SMALL-CONDUCTANCE MECHANOSENSITIVE CHANNEL"/>
    <property type="match status" value="1"/>
</dbReference>
<comment type="function">
    <text evidence="7">Mechanosensitive channel that participates in the regulation of osmotic pressure changes within the cell, opening in response to stretch forces in the membrane lipid bilayer, without the need for other proteins. Contributes to normal resistance to hypoosmotic shock. Forms an ion channel of 1.0 nanosiemens conductance with a slight preference for anions.</text>
</comment>
<dbReference type="InterPro" id="IPR045275">
    <property type="entry name" value="MscS_archaea/bacteria_type"/>
</dbReference>
<dbReference type="InterPro" id="IPR011066">
    <property type="entry name" value="MscS_channel_C_sf"/>
</dbReference>
<dbReference type="InterPro" id="IPR049278">
    <property type="entry name" value="MS_channel_C"/>
</dbReference>
<feature type="transmembrane region" description="Helical" evidence="7">
    <location>
        <begin position="92"/>
        <end position="112"/>
    </location>
</feature>
<protein>
    <recommendedName>
        <fullName evidence="7">Small-conductance mechanosensitive channel</fullName>
    </recommendedName>
</protein>
<dbReference type="InterPro" id="IPR011014">
    <property type="entry name" value="MscS_channel_TM-2"/>
</dbReference>
<evidence type="ECO:0000313" key="12">
    <source>
        <dbReference type="Proteomes" id="UP000622604"/>
    </source>
</evidence>
<feature type="domain" description="Mechanosensitive ion channel MscS C-terminal" evidence="9">
    <location>
        <begin position="262"/>
        <end position="344"/>
    </location>
</feature>
<evidence type="ECO:0000256" key="6">
    <source>
        <dbReference type="ARBA" id="ARBA00023136"/>
    </source>
</evidence>
<evidence type="ECO:0000259" key="9">
    <source>
        <dbReference type="Pfam" id="PF21082"/>
    </source>
</evidence>
<proteinExistence type="inferred from homology"/>
<comment type="similarity">
    <text evidence="2 7">Belongs to the MscS (TC 1.A.23) family.</text>
</comment>
<dbReference type="InterPro" id="IPR010920">
    <property type="entry name" value="LSM_dom_sf"/>
</dbReference>
<dbReference type="Pfam" id="PF21088">
    <property type="entry name" value="MS_channel_1st"/>
    <property type="match status" value="1"/>
</dbReference>
<dbReference type="AlphaFoldDB" id="A0A8H9M380"/>
<comment type="caution">
    <text evidence="11">The sequence shown here is derived from an EMBL/GenBank/DDBJ whole genome shotgun (WGS) entry which is preliminary data.</text>
</comment>
<reference evidence="11" key="2">
    <citation type="submission" date="2020-09" db="EMBL/GenBank/DDBJ databases">
        <authorList>
            <person name="Sun Q."/>
            <person name="Kim S."/>
        </authorList>
    </citation>
    <scope>NUCLEOTIDE SEQUENCE</scope>
    <source>
        <strain evidence="11">KCTC 32337</strain>
    </source>
</reference>
<keyword evidence="4 7" id="KW-0812">Transmembrane</keyword>
<dbReference type="SUPFAM" id="SSF82861">
    <property type="entry name" value="Mechanosensitive channel protein MscS (YggB), transmembrane region"/>
    <property type="match status" value="1"/>
</dbReference>
<evidence type="ECO:0000256" key="4">
    <source>
        <dbReference type="ARBA" id="ARBA00022692"/>
    </source>
</evidence>
<evidence type="ECO:0000256" key="7">
    <source>
        <dbReference type="RuleBase" id="RU369025"/>
    </source>
</evidence>
<dbReference type="PANTHER" id="PTHR30221">
    <property type="entry name" value="SMALL-CONDUCTANCE MECHANOSENSITIVE CHANNEL"/>
    <property type="match status" value="1"/>
</dbReference>
<feature type="domain" description="Mechanosensitive ion channel transmembrane helices 2/3" evidence="10">
    <location>
        <begin position="142"/>
        <end position="183"/>
    </location>
</feature>
<keyword evidence="7" id="KW-0406">Ion transport</keyword>